<proteinExistence type="predicted"/>
<keyword evidence="1" id="KW-0472">Membrane</keyword>
<comment type="caution">
    <text evidence="2">The sequence shown here is derived from an EMBL/GenBank/DDBJ whole genome shotgun (WGS) entry which is preliminary data.</text>
</comment>
<organism evidence="2 3">
    <name type="scientific">Bacillus capparidis</name>
    <dbReference type="NCBI Taxonomy" id="1840411"/>
    <lineage>
        <taxon>Bacteria</taxon>
        <taxon>Bacillati</taxon>
        <taxon>Bacillota</taxon>
        <taxon>Bacilli</taxon>
        <taxon>Bacillales</taxon>
        <taxon>Bacillaceae</taxon>
        <taxon>Bacillus</taxon>
    </lineage>
</organism>
<feature type="transmembrane region" description="Helical" evidence="1">
    <location>
        <begin position="6"/>
        <end position="27"/>
    </location>
</feature>
<evidence type="ECO:0000256" key="1">
    <source>
        <dbReference type="SAM" id="Phobius"/>
    </source>
</evidence>
<reference evidence="2 3" key="1">
    <citation type="submission" date="2021-01" db="EMBL/GenBank/DDBJ databases">
        <title>Genomic Encyclopedia of Type Strains, Phase IV (KMG-IV): sequencing the most valuable type-strain genomes for metagenomic binning, comparative biology and taxonomic classification.</title>
        <authorList>
            <person name="Goeker M."/>
        </authorList>
    </citation>
    <scope>NUCLEOTIDE SEQUENCE [LARGE SCALE GENOMIC DNA]</scope>
    <source>
        <strain evidence="2 3">DSM 103394</strain>
    </source>
</reference>
<evidence type="ECO:0000313" key="2">
    <source>
        <dbReference type="EMBL" id="MBP1082937.1"/>
    </source>
</evidence>
<evidence type="ECO:0000313" key="3">
    <source>
        <dbReference type="Proteomes" id="UP000674416"/>
    </source>
</evidence>
<dbReference type="EMBL" id="JAFDST010000004">
    <property type="protein sequence ID" value="MBP1082937.1"/>
    <property type="molecule type" value="Genomic_DNA"/>
</dbReference>
<accession>A0ABS4CZY4</accession>
<keyword evidence="3" id="KW-1185">Reference proteome</keyword>
<name>A0ABS4CZY4_9BACI</name>
<gene>
    <name evidence="2" type="ORF">JOC74_003447</name>
</gene>
<sequence>MGNFSIEGLIVLIICIALVVMLVKMIIRSALKDK</sequence>
<keyword evidence="1" id="KW-1133">Transmembrane helix</keyword>
<keyword evidence="1" id="KW-0812">Transmembrane</keyword>
<dbReference type="Proteomes" id="UP000674416">
    <property type="component" value="Unassembled WGS sequence"/>
</dbReference>
<protein>
    <submittedName>
        <fullName evidence="2">Uncharacterized protein</fullName>
    </submittedName>
</protein>